<dbReference type="GO" id="GO:0017119">
    <property type="term" value="C:Golgi transport complex"/>
    <property type="evidence" value="ECO:0007669"/>
    <property type="project" value="InterPro"/>
</dbReference>
<dbReference type="Pfam" id="PF04124">
    <property type="entry name" value="Dor1"/>
    <property type="match status" value="1"/>
</dbReference>
<evidence type="ECO:0000313" key="1">
    <source>
        <dbReference type="EMBL" id="KAA3490544.1"/>
    </source>
</evidence>
<dbReference type="EMBL" id="SMMG02000001">
    <property type="protein sequence ID" value="KAA3490544.1"/>
    <property type="molecule type" value="Genomic_DNA"/>
</dbReference>
<accession>A0A5B6XB70</accession>
<dbReference type="AlphaFoldDB" id="A0A5B6XB70"/>
<comment type="caution">
    <text evidence="1">The sequence shown here is derived from an EMBL/GenBank/DDBJ whole genome shotgun (WGS) entry which is preliminary data.</text>
</comment>
<proteinExistence type="predicted"/>
<sequence length="63" mass="7142">MISCHRMHLLDVVNQYRAIFSDDASGSEENYDSGLVQTLKLFHAPKDNRGWITVKYSGSVIVQ</sequence>
<organism evidence="1 2">
    <name type="scientific">Gossypium australe</name>
    <dbReference type="NCBI Taxonomy" id="47621"/>
    <lineage>
        <taxon>Eukaryota</taxon>
        <taxon>Viridiplantae</taxon>
        <taxon>Streptophyta</taxon>
        <taxon>Embryophyta</taxon>
        <taxon>Tracheophyta</taxon>
        <taxon>Spermatophyta</taxon>
        <taxon>Magnoliopsida</taxon>
        <taxon>eudicotyledons</taxon>
        <taxon>Gunneridae</taxon>
        <taxon>Pentapetalae</taxon>
        <taxon>rosids</taxon>
        <taxon>malvids</taxon>
        <taxon>Malvales</taxon>
        <taxon>Malvaceae</taxon>
        <taxon>Malvoideae</taxon>
        <taxon>Gossypium</taxon>
    </lineage>
</organism>
<gene>
    <name evidence="1" type="ORF">EPI10_033998</name>
</gene>
<evidence type="ECO:0000313" key="2">
    <source>
        <dbReference type="Proteomes" id="UP000325315"/>
    </source>
</evidence>
<protein>
    <submittedName>
        <fullName evidence="1">Conserved oligomeric Golgi complex subunit 8 isoform X2</fullName>
    </submittedName>
</protein>
<keyword evidence="2" id="KW-1185">Reference proteome</keyword>
<dbReference type="OrthoDB" id="1748563at2759"/>
<dbReference type="InterPro" id="IPR007255">
    <property type="entry name" value="COG8"/>
</dbReference>
<name>A0A5B6XB70_9ROSI</name>
<reference evidence="1" key="1">
    <citation type="submission" date="2019-08" db="EMBL/GenBank/DDBJ databases">
        <authorList>
            <person name="Liu F."/>
        </authorList>
    </citation>
    <scope>NUCLEOTIDE SEQUENCE [LARGE SCALE GENOMIC DNA]</scope>
    <source>
        <strain evidence="1">PA1801</strain>
        <tissue evidence="1">Leaf</tissue>
    </source>
</reference>
<dbReference type="Proteomes" id="UP000325315">
    <property type="component" value="Unassembled WGS sequence"/>
</dbReference>